<evidence type="ECO:0000313" key="3">
    <source>
        <dbReference type="Proteomes" id="UP001221898"/>
    </source>
</evidence>
<evidence type="ECO:0000313" key="2">
    <source>
        <dbReference type="EMBL" id="KAJ8384685.1"/>
    </source>
</evidence>
<keyword evidence="1" id="KW-1133">Transmembrane helix</keyword>
<evidence type="ECO:0008006" key="4">
    <source>
        <dbReference type="Google" id="ProtNLM"/>
    </source>
</evidence>
<dbReference type="AlphaFoldDB" id="A0AAD7RIG6"/>
<dbReference type="InterPro" id="IPR008983">
    <property type="entry name" value="Tumour_necrosis_fac-like_dom"/>
</dbReference>
<dbReference type="EMBL" id="JAINUG010000266">
    <property type="protein sequence ID" value="KAJ8384685.1"/>
    <property type="molecule type" value="Genomic_DNA"/>
</dbReference>
<name>A0AAD7RIG6_9TELE</name>
<dbReference type="Gene3D" id="2.60.120.40">
    <property type="match status" value="1"/>
</dbReference>
<accession>A0AAD7RIG6</accession>
<dbReference type="SUPFAM" id="SSF49842">
    <property type="entry name" value="TNF-like"/>
    <property type="match status" value="1"/>
</dbReference>
<protein>
    <recommendedName>
        <fullName evidence="4">TNF family profile domain-containing protein</fullName>
    </recommendedName>
</protein>
<sequence>MTATDTESLQPRAARSWHACLVTSVIALFVLLLGVTVTATLIIRQIQTELATVTHVTHEPTEDTSSHEAQVGRKYKMKKFAYLHAETRQLGNITMEWASSELVGSGYNFNHAQQVLKTLAEGSYLLYLDLVFRCDRPPCGPGSVTVQVVYNEHPQLECRAQLPRGGREVRAEKCWGVRQLSSGDRLLANMDTSAATAKSWSLDTTKSGMGMIMIDGESQ</sequence>
<keyword evidence="1" id="KW-0812">Transmembrane</keyword>
<dbReference type="Proteomes" id="UP001221898">
    <property type="component" value="Unassembled WGS sequence"/>
</dbReference>
<keyword evidence="3" id="KW-1185">Reference proteome</keyword>
<organism evidence="2 3">
    <name type="scientific">Aldrovandia affinis</name>
    <dbReference type="NCBI Taxonomy" id="143900"/>
    <lineage>
        <taxon>Eukaryota</taxon>
        <taxon>Metazoa</taxon>
        <taxon>Chordata</taxon>
        <taxon>Craniata</taxon>
        <taxon>Vertebrata</taxon>
        <taxon>Euteleostomi</taxon>
        <taxon>Actinopterygii</taxon>
        <taxon>Neopterygii</taxon>
        <taxon>Teleostei</taxon>
        <taxon>Notacanthiformes</taxon>
        <taxon>Halosauridae</taxon>
        <taxon>Aldrovandia</taxon>
    </lineage>
</organism>
<keyword evidence="1" id="KW-0472">Membrane</keyword>
<gene>
    <name evidence="2" type="ORF">AAFF_G00198910</name>
</gene>
<comment type="caution">
    <text evidence="2">The sequence shown here is derived from an EMBL/GenBank/DDBJ whole genome shotgun (WGS) entry which is preliminary data.</text>
</comment>
<evidence type="ECO:0000256" key="1">
    <source>
        <dbReference type="SAM" id="Phobius"/>
    </source>
</evidence>
<proteinExistence type="predicted"/>
<reference evidence="2" key="1">
    <citation type="journal article" date="2023" name="Science">
        <title>Genome structures resolve the early diversification of teleost fishes.</title>
        <authorList>
            <person name="Parey E."/>
            <person name="Louis A."/>
            <person name="Montfort J."/>
            <person name="Bouchez O."/>
            <person name="Roques C."/>
            <person name="Iampietro C."/>
            <person name="Lluch J."/>
            <person name="Castinel A."/>
            <person name="Donnadieu C."/>
            <person name="Desvignes T."/>
            <person name="Floi Bucao C."/>
            <person name="Jouanno E."/>
            <person name="Wen M."/>
            <person name="Mejri S."/>
            <person name="Dirks R."/>
            <person name="Jansen H."/>
            <person name="Henkel C."/>
            <person name="Chen W.J."/>
            <person name="Zahm M."/>
            <person name="Cabau C."/>
            <person name="Klopp C."/>
            <person name="Thompson A.W."/>
            <person name="Robinson-Rechavi M."/>
            <person name="Braasch I."/>
            <person name="Lecointre G."/>
            <person name="Bobe J."/>
            <person name="Postlethwait J.H."/>
            <person name="Berthelot C."/>
            <person name="Roest Crollius H."/>
            <person name="Guiguen Y."/>
        </authorList>
    </citation>
    <scope>NUCLEOTIDE SEQUENCE</scope>
    <source>
        <strain evidence="2">NC1722</strain>
    </source>
</reference>
<feature type="transmembrane region" description="Helical" evidence="1">
    <location>
        <begin position="16"/>
        <end position="43"/>
    </location>
</feature>